<evidence type="ECO:0000259" key="9">
    <source>
        <dbReference type="PROSITE" id="PS50102"/>
    </source>
</evidence>
<dbReference type="SUPFAM" id="SSF57850">
    <property type="entry name" value="RING/U-box"/>
    <property type="match status" value="1"/>
</dbReference>
<evidence type="ECO:0000256" key="2">
    <source>
        <dbReference type="ARBA" id="ARBA00022771"/>
    </source>
</evidence>
<feature type="compositionally biased region" description="Basic and acidic residues" evidence="7">
    <location>
        <begin position="747"/>
        <end position="756"/>
    </location>
</feature>
<organism evidence="10 11">
    <name type="scientific">Phycomyces blakesleeanus</name>
    <dbReference type="NCBI Taxonomy" id="4837"/>
    <lineage>
        <taxon>Eukaryota</taxon>
        <taxon>Fungi</taxon>
        <taxon>Fungi incertae sedis</taxon>
        <taxon>Mucoromycota</taxon>
        <taxon>Mucoromycotina</taxon>
        <taxon>Mucoromycetes</taxon>
        <taxon>Mucorales</taxon>
        <taxon>Phycomycetaceae</taxon>
        <taxon>Phycomyces</taxon>
    </lineage>
</organism>
<gene>
    <name evidence="10" type="ORF">J3Q64DRAFT_1853161</name>
</gene>
<dbReference type="CDD" id="cd12254">
    <property type="entry name" value="RRM_hnRNPH_ESRPs_RBM12_like"/>
    <property type="match status" value="1"/>
</dbReference>
<dbReference type="InterPro" id="IPR001841">
    <property type="entry name" value="Znf_RING"/>
</dbReference>
<dbReference type="PROSITE" id="PS00518">
    <property type="entry name" value="ZF_RING_1"/>
    <property type="match status" value="1"/>
</dbReference>
<feature type="region of interest" description="Disordered" evidence="7">
    <location>
        <begin position="721"/>
        <end position="758"/>
    </location>
</feature>
<feature type="compositionally biased region" description="Basic residues" evidence="7">
    <location>
        <begin position="688"/>
        <end position="698"/>
    </location>
</feature>
<evidence type="ECO:0008006" key="12">
    <source>
        <dbReference type="Google" id="ProtNLM"/>
    </source>
</evidence>
<reference evidence="10 11" key="1">
    <citation type="submission" date="2024-04" db="EMBL/GenBank/DDBJ databases">
        <title>Symmetric and asymmetric DNA N6-adenine methylation regulates different biological responses in Mucorales.</title>
        <authorList>
            <consortium name="Lawrence Berkeley National Laboratory"/>
            <person name="Lax C."/>
            <person name="Mondo S.J."/>
            <person name="Osorio-Concepcion M."/>
            <person name="Muszewska A."/>
            <person name="Corrochano-Luque M."/>
            <person name="Gutierrez G."/>
            <person name="Riley R."/>
            <person name="Lipzen A."/>
            <person name="Guo J."/>
            <person name="Hundley H."/>
            <person name="Amirebrahimi M."/>
            <person name="Ng V."/>
            <person name="Lorenzo-Gutierrez D."/>
            <person name="Binder U."/>
            <person name="Yang J."/>
            <person name="Song Y."/>
            <person name="Canovas D."/>
            <person name="Navarro E."/>
            <person name="Freitag M."/>
            <person name="Gabaldon T."/>
            <person name="Grigoriev I.V."/>
            <person name="Corrochano L.M."/>
            <person name="Nicolas F.E."/>
            <person name="Garre V."/>
        </authorList>
    </citation>
    <scope>NUCLEOTIDE SEQUENCE [LARGE SCALE GENOMIC DNA]</scope>
    <source>
        <strain evidence="10 11">L51</strain>
    </source>
</reference>
<feature type="domain" description="RING-type" evidence="8">
    <location>
        <begin position="172"/>
        <end position="214"/>
    </location>
</feature>
<evidence type="ECO:0000256" key="5">
    <source>
        <dbReference type="PROSITE-ProRule" id="PRU00175"/>
    </source>
</evidence>
<evidence type="ECO:0000256" key="6">
    <source>
        <dbReference type="PROSITE-ProRule" id="PRU00176"/>
    </source>
</evidence>
<feature type="region of interest" description="Disordered" evidence="7">
    <location>
        <begin position="818"/>
        <end position="859"/>
    </location>
</feature>
<keyword evidence="2 5" id="KW-0863">Zinc-finger</keyword>
<evidence type="ECO:0000256" key="3">
    <source>
        <dbReference type="ARBA" id="ARBA00022833"/>
    </source>
</evidence>
<accession>A0ABR3ALT1</accession>
<proteinExistence type="predicted"/>
<dbReference type="InterPro" id="IPR017907">
    <property type="entry name" value="Znf_RING_CS"/>
</dbReference>
<dbReference type="InterPro" id="IPR012677">
    <property type="entry name" value="Nucleotide-bd_a/b_plait_sf"/>
</dbReference>
<dbReference type="Proteomes" id="UP001448207">
    <property type="component" value="Unassembled WGS sequence"/>
</dbReference>
<keyword evidence="4 6" id="KW-0694">RNA-binding</keyword>
<sequence length="859" mass="94575">MSEVEEEDRAFVVYEMYNTETLQLTDYIHPHNLGPIKRSDHEKSPRHSLLTGSSLPFSTAIDSSIQGHVQSDWLSLTSNAFRKHSIAADGADFSCPPAPPLPQASLLLLQQQQQYQHQLSSSSSSSVAAASASASASVPLPFATPVMMSNTIDPTGLWRRMSMPSAAQNKICALCLCRQPNTAVSRKTCGHSICQPCLATLPFSLSLNPPCPVCVSRSQSTQQDIQKPLLSPLETSQIGIPLNYLPQPETSRQSALPISMLSNHTSSDALPISPHNFPCLKLSNIPWDVSQNDIRTFFCHCRMPSPSVYAQSIHIMMDRTTGKTLSDAYVEFVSTADLRRAIDTRNQKPLKGRVVTATECTQDELLSIVFSKWRGKFCGISAIPPASDVVKSMSTAAGGGGMTCPPFITREEINSLLVVCKNYKLHFSRKCAERPFENIISVIAKYPWHQSYLISTMHRDHIFEMLKLSIESLRAHLSKDYVHIDPTLLERLTRAGLMCPAFTERQKLTLLQNARMECPVDLYHVIWPPVNVLTPSLSTSTTSPLFNTPTGEYFPNFPTQSMSNAPQYDYFAPKPRLSFAQPQTIHDGHAHLARSKSAFEAGSLSLLSSPGGVNGVGVVGNQLHDSKPGINRPLFNSAGNSLRDPLVWRDDSEKPCGTPGLTAFLCDFQRFCRTTPETKQPETEAKTTKKSKTKTKAKTKAVAVAVAETVAEVEVETKIEKKAKSEAEDKEEEEEEDEGDEAPEDGNENKNEDRTVELPLFSDPFTESMTSYELFGESDQTLYSRLDSVPVHPSTAVQKKTPLKTTRLSPWATSYMPASTTSDIWKTPPPFTSSSSSSSSLIEDPPVEENNSPADTLAV</sequence>
<evidence type="ECO:0000256" key="7">
    <source>
        <dbReference type="SAM" id="MobiDB-lite"/>
    </source>
</evidence>
<dbReference type="SMART" id="SM00184">
    <property type="entry name" value="RING"/>
    <property type="match status" value="1"/>
</dbReference>
<evidence type="ECO:0000313" key="11">
    <source>
        <dbReference type="Proteomes" id="UP001448207"/>
    </source>
</evidence>
<dbReference type="PANTHER" id="PTHR23236:SF11">
    <property type="entry name" value="EUKARYOTIC TRANSLATION INITIATION FACTOR 4H"/>
    <property type="match status" value="1"/>
</dbReference>
<evidence type="ECO:0000313" key="10">
    <source>
        <dbReference type="EMBL" id="KAL0075796.1"/>
    </source>
</evidence>
<feature type="compositionally biased region" description="Acidic residues" evidence="7">
    <location>
        <begin position="728"/>
        <end position="746"/>
    </location>
</feature>
<dbReference type="SMART" id="SM00360">
    <property type="entry name" value="RRM"/>
    <property type="match status" value="1"/>
</dbReference>
<feature type="region of interest" description="Disordered" evidence="7">
    <location>
        <begin position="677"/>
        <end position="698"/>
    </location>
</feature>
<dbReference type="SUPFAM" id="SSF54928">
    <property type="entry name" value="RNA-binding domain, RBD"/>
    <property type="match status" value="1"/>
</dbReference>
<dbReference type="InterPro" id="IPR035979">
    <property type="entry name" value="RBD_domain_sf"/>
</dbReference>
<dbReference type="PROSITE" id="PS50089">
    <property type="entry name" value="ZF_RING_2"/>
    <property type="match status" value="1"/>
</dbReference>
<keyword evidence="11" id="KW-1185">Reference proteome</keyword>
<feature type="domain" description="RRM" evidence="9">
    <location>
        <begin position="278"/>
        <end position="362"/>
    </location>
</feature>
<evidence type="ECO:0000256" key="4">
    <source>
        <dbReference type="ARBA" id="ARBA00022884"/>
    </source>
</evidence>
<evidence type="ECO:0000259" key="8">
    <source>
        <dbReference type="PROSITE" id="PS50089"/>
    </source>
</evidence>
<dbReference type="InterPro" id="IPR000504">
    <property type="entry name" value="RRM_dom"/>
</dbReference>
<evidence type="ECO:0000256" key="1">
    <source>
        <dbReference type="ARBA" id="ARBA00022723"/>
    </source>
</evidence>
<protein>
    <recommendedName>
        <fullName evidence="12">RING-type domain-containing protein</fullName>
    </recommendedName>
</protein>
<feature type="compositionally biased region" description="Polar residues" evidence="7">
    <location>
        <begin position="849"/>
        <end position="859"/>
    </location>
</feature>
<dbReference type="Pfam" id="PF00076">
    <property type="entry name" value="RRM_1"/>
    <property type="match status" value="1"/>
</dbReference>
<dbReference type="EMBL" id="JBCLYO010000034">
    <property type="protein sequence ID" value="KAL0075796.1"/>
    <property type="molecule type" value="Genomic_DNA"/>
</dbReference>
<name>A0ABR3ALT1_PHYBL</name>
<dbReference type="Gene3D" id="3.30.70.330">
    <property type="match status" value="1"/>
</dbReference>
<comment type="caution">
    <text evidence="10">The sequence shown here is derived from an EMBL/GenBank/DDBJ whole genome shotgun (WGS) entry which is preliminary data.</text>
</comment>
<dbReference type="PROSITE" id="PS50102">
    <property type="entry name" value="RRM"/>
    <property type="match status" value="1"/>
</dbReference>
<dbReference type="PANTHER" id="PTHR23236">
    <property type="entry name" value="EUKARYOTIC TRANSLATION INITIATION FACTOR 4B/4H"/>
    <property type="match status" value="1"/>
</dbReference>
<keyword evidence="1" id="KW-0479">Metal-binding</keyword>
<keyword evidence="3" id="KW-0862">Zinc</keyword>